<dbReference type="InterPro" id="IPR028098">
    <property type="entry name" value="Glyco_trans_4-like_N"/>
</dbReference>
<organism evidence="2 3">
    <name type="scientific">Isosphaera pallida (strain ATCC 43644 / DSM 9630 / IS1B)</name>
    <dbReference type="NCBI Taxonomy" id="575540"/>
    <lineage>
        <taxon>Bacteria</taxon>
        <taxon>Pseudomonadati</taxon>
        <taxon>Planctomycetota</taxon>
        <taxon>Planctomycetia</taxon>
        <taxon>Isosphaerales</taxon>
        <taxon>Isosphaeraceae</taxon>
        <taxon>Isosphaera</taxon>
    </lineage>
</organism>
<dbReference type="RefSeq" id="WP_013564348.1">
    <property type="nucleotide sequence ID" value="NC_014962.1"/>
</dbReference>
<evidence type="ECO:0000259" key="1">
    <source>
        <dbReference type="Pfam" id="PF13439"/>
    </source>
</evidence>
<evidence type="ECO:0000313" key="3">
    <source>
        <dbReference type="Proteomes" id="UP000008631"/>
    </source>
</evidence>
<evidence type="ECO:0000313" key="2">
    <source>
        <dbReference type="EMBL" id="ADV62060.1"/>
    </source>
</evidence>
<dbReference type="CDD" id="cd03801">
    <property type="entry name" value="GT4_PimA-like"/>
    <property type="match status" value="1"/>
</dbReference>
<reference evidence="2 3" key="2">
    <citation type="journal article" date="2011" name="Stand. Genomic Sci.">
        <title>Complete genome sequence of Isosphaera pallida type strain (IS1B).</title>
        <authorList>
            <consortium name="US DOE Joint Genome Institute (JGI-PGF)"/>
            <person name="Goker M."/>
            <person name="Cleland D."/>
            <person name="Saunders E."/>
            <person name="Lapidus A."/>
            <person name="Nolan M."/>
            <person name="Lucas S."/>
            <person name="Hammon N."/>
            <person name="Deshpande S."/>
            <person name="Cheng J.F."/>
            <person name="Tapia R."/>
            <person name="Han C."/>
            <person name="Goodwin L."/>
            <person name="Pitluck S."/>
            <person name="Liolios K."/>
            <person name="Pagani I."/>
            <person name="Ivanova N."/>
            <person name="Mavromatis K."/>
            <person name="Pati A."/>
            <person name="Chen A."/>
            <person name="Palaniappan K."/>
            <person name="Land M."/>
            <person name="Hauser L."/>
            <person name="Chang Y.J."/>
            <person name="Jeffries C.D."/>
            <person name="Detter J.C."/>
            <person name="Beck B."/>
            <person name="Woyke T."/>
            <person name="Bristow J."/>
            <person name="Eisen J.A."/>
            <person name="Markowitz V."/>
            <person name="Hugenholtz P."/>
            <person name="Kyrpides N.C."/>
            <person name="Klenk H.P."/>
        </authorList>
    </citation>
    <scope>NUCLEOTIDE SEQUENCE [LARGE SCALE GENOMIC DNA]</scope>
    <source>
        <strain evidence="3">ATCC 43644 / DSM 9630 / IS1B</strain>
    </source>
</reference>
<reference key="1">
    <citation type="submission" date="2010-11" db="EMBL/GenBank/DDBJ databases">
        <title>The complete sequence of chromosome of Isophaera pallida ATCC 43644.</title>
        <authorList>
            <consortium name="US DOE Joint Genome Institute (JGI-PGF)"/>
            <person name="Lucas S."/>
            <person name="Copeland A."/>
            <person name="Lapidus A."/>
            <person name="Bruce D."/>
            <person name="Goodwin L."/>
            <person name="Pitluck S."/>
            <person name="Kyrpides N."/>
            <person name="Mavromatis K."/>
            <person name="Pagani I."/>
            <person name="Ivanova N."/>
            <person name="Saunders E."/>
            <person name="Brettin T."/>
            <person name="Detter J.C."/>
            <person name="Han C."/>
            <person name="Tapia R."/>
            <person name="Land M."/>
            <person name="Hauser L."/>
            <person name="Markowitz V."/>
            <person name="Cheng J.-F."/>
            <person name="Hugenholtz P."/>
            <person name="Woyke T."/>
            <person name="Wu D."/>
            <person name="Eisen J.A."/>
        </authorList>
    </citation>
    <scope>NUCLEOTIDE SEQUENCE</scope>
    <source>
        <strain>ATCC 43644</strain>
    </source>
</reference>
<gene>
    <name evidence="2" type="ordered locus">Isop_1475</name>
</gene>
<dbReference type="AlphaFoldDB" id="E8QY70"/>
<dbReference type="eggNOG" id="COG0438">
    <property type="taxonomic scope" value="Bacteria"/>
</dbReference>
<dbReference type="SUPFAM" id="SSF53756">
    <property type="entry name" value="UDP-Glycosyltransferase/glycogen phosphorylase"/>
    <property type="match status" value="1"/>
</dbReference>
<dbReference type="HOGENOM" id="CLU_665292_0_0_0"/>
<dbReference type="KEGG" id="ipa:Isop_1475"/>
<protein>
    <recommendedName>
        <fullName evidence="1">Glycosyltransferase subfamily 4-like N-terminal domain-containing protein</fullName>
    </recommendedName>
</protein>
<proteinExistence type="predicted"/>
<dbReference type="Gene3D" id="3.40.50.2000">
    <property type="entry name" value="Glycogen Phosphorylase B"/>
    <property type="match status" value="2"/>
</dbReference>
<accession>E8QY70</accession>
<dbReference type="STRING" id="575540.Isop_1475"/>
<name>E8QY70_ISOPI</name>
<sequence>MPNAGRSLRIVMVLDDPPFSLGSAASRWYSVLCRGLVERGHRLTVLAAGGDPTTVERAQAEFAGSGLDLRCFEPDRRRGLAARWRTWRRPVAYRFGSALRAEFADLMTEPPDIVDLEATWTGWLEGWNPARTVLSILSWNGLDLKNAPLGSWKDRLIRRSILRSEQNLVKRFRWLRVCSDRLAEVVGRVNPGARVTTVPLGIDPGRYEWQGDRRRSLDRPATIGMIGSLFWWPSRAAALRLATRLGPLVQARRPGTVVRIVGWSARSVLSDLVDRPGLEIVENVPDPRPEFARLDVLVYAPPVGTGMKVKIQEALAMGIPVVTNSEGIEGLGASDGVEVGLAENDDDAALVDRIVELLDDPTLAASRARAGRRLLETRCSPHATVEAVEAEFRLMDQLASGRSKRRTLVGWRG</sequence>
<feature type="domain" description="Glycosyltransferase subfamily 4-like N-terminal" evidence="1">
    <location>
        <begin position="32"/>
        <end position="205"/>
    </location>
</feature>
<dbReference type="Pfam" id="PF13439">
    <property type="entry name" value="Glyco_transf_4"/>
    <property type="match status" value="1"/>
</dbReference>
<dbReference type="Proteomes" id="UP000008631">
    <property type="component" value="Chromosome"/>
</dbReference>
<keyword evidence="3" id="KW-1185">Reference proteome</keyword>
<dbReference type="GO" id="GO:0016757">
    <property type="term" value="F:glycosyltransferase activity"/>
    <property type="evidence" value="ECO:0007669"/>
    <property type="project" value="UniProtKB-ARBA"/>
</dbReference>
<dbReference type="Pfam" id="PF13692">
    <property type="entry name" value="Glyco_trans_1_4"/>
    <property type="match status" value="1"/>
</dbReference>
<dbReference type="PANTHER" id="PTHR12526">
    <property type="entry name" value="GLYCOSYLTRANSFERASE"/>
    <property type="match status" value="1"/>
</dbReference>
<dbReference type="InParanoid" id="E8QY70"/>
<dbReference type="EMBL" id="CP002353">
    <property type="protein sequence ID" value="ADV62060.1"/>
    <property type="molecule type" value="Genomic_DNA"/>
</dbReference>